<proteinExistence type="predicted"/>
<evidence type="ECO:0000313" key="3">
    <source>
        <dbReference type="Proteomes" id="UP000641514"/>
    </source>
</evidence>
<reference evidence="2" key="1">
    <citation type="journal article" date="2014" name="Int. J. Syst. Evol. Microbiol.">
        <title>Complete genome sequence of Corynebacterium casei LMG S-19264T (=DSM 44701T), isolated from a smear-ripened cheese.</title>
        <authorList>
            <consortium name="US DOE Joint Genome Institute (JGI-PGF)"/>
            <person name="Walter F."/>
            <person name="Albersmeier A."/>
            <person name="Kalinowski J."/>
            <person name="Ruckert C."/>
        </authorList>
    </citation>
    <scope>NUCLEOTIDE SEQUENCE</scope>
    <source>
        <strain evidence="2">CGMCC 1.15478</strain>
    </source>
</reference>
<keyword evidence="1" id="KW-1133">Transmembrane helix</keyword>
<feature type="transmembrane region" description="Helical" evidence="1">
    <location>
        <begin position="126"/>
        <end position="144"/>
    </location>
</feature>
<comment type="caution">
    <text evidence="2">The sequence shown here is derived from an EMBL/GenBank/DDBJ whole genome shotgun (WGS) entry which is preliminary data.</text>
</comment>
<keyword evidence="1" id="KW-0472">Membrane</keyword>
<accession>A0A916XA05</accession>
<feature type="transmembrane region" description="Helical" evidence="1">
    <location>
        <begin position="204"/>
        <end position="223"/>
    </location>
</feature>
<dbReference type="Proteomes" id="UP000641514">
    <property type="component" value="Unassembled WGS sequence"/>
</dbReference>
<evidence type="ECO:0000313" key="2">
    <source>
        <dbReference type="EMBL" id="GGC54892.1"/>
    </source>
</evidence>
<name>A0A916XA05_9ACTN</name>
<dbReference type="EMBL" id="BMJH01000001">
    <property type="protein sequence ID" value="GGC54892.1"/>
    <property type="molecule type" value="Genomic_DNA"/>
</dbReference>
<dbReference type="AlphaFoldDB" id="A0A916XA05"/>
<keyword evidence="1" id="KW-0812">Transmembrane</keyword>
<protein>
    <submittedName>
        <fullName evidence="2">Uncharacterized protein</fullName>
    </submittedName>
</protein>
<organism evidence="2 3">
    <name type="scientific">Hoyosella rhizosphaerae</name>
    <dbReference type="NCBI Taxonomy" id="1755582"/>
    <lineage>
        <taxon>Bacteria</taxon>
        <taxon>Bacillati</taxon>
        <taxon>Actinomycetota</taxon>
        <taxon>Actinomycetes</taxon>
        <taxon>Mycobacteriales</taxon>
        <taxon>Hoyosellaceae</taxon>
        <taxon>Hoyosella</taxon>
    </lineage>
</organism>
<sequence length="224" mass="24769">MIAFVIGATFWPRGVTASAQDLIDDLNNGAVVAVELGRESTFGGIIRPASNDPIRVRWKTESGGTWHTFRTEDVSSYGVTRPTPEEAANETILFEGTDRITNVLTGQLARHPDVPVTLRGMSGASLANVLLLFIGVWIVAELVWGKQPRIATKWGWFWFLFIPGGIGMAWYLLFETQWSTKIRRKPRPLPPTTQTTTADSRINGMFAFIVAVVLGVVITHFVVL</sequence>
<reference evidence="2" key="2">
    <citation type="submission" date="2020-09" db="EMBL/GenBank/DDBJ databases">
        <authorList>
            <person name="Sun Q."/>
            <person name="Zhou Y."/>
        </authorList>
    </citation>
    <scope>NUCLEOTIDE SEQUENCE</scope>
    <source>
        <strain evidence="2">CGMCC 1.15478</strain>
    </source>
</reference>
<evidence type="ECO:0000256" key="1">
    <source>
        <dbReference type="SAM" id="Phobius"/>
    </source>
</evidence>
<gene>
    <name evidence="2" type="ORF">GCM10011410_04080</name>
</gene>
<keyword evidence="3" id="KW-1185">Reference proteome</keyword>
<feature type="transmembrane region" description="Helical" evidence="1">
    <location>
        <begin position="156"/>
        <end position="174"/>
    </location>
</feature>